<dbReference type="RefSeq" id="WP_209992413.1">
    <property type="nucleotide sequence ID" value="NZ_JBHSVQ010000001.1"/>
</dbReference>
<dbReference type="InterPro" id="IPR018060">
    <property type="entry name" value="HTH_AraC"/>
</dbReference>
<keyword evidence="2" id="KW-0238">DNA-binding</keyword>
<feature type="domain" description="HTH araC/xylS-type" evidence="5">
    <location>
        <begin position="157"/>
        <end position="255"/>
    </location>
</feature>
<dbReference type="InterPro" id="IPR001789">
    <property type="entry name" value="Sig_transdc_resp-reg_receiver"/>
</dbReference>
<comment type="caution">
    <text evidence="4">Lacks conserved residue(s) required for the propagation of feature annotation.</text>
</comment>
<keyword evidence="3" id="KW-0804">Transcription</keyword>
<dbReference type="EMBL" id="JBHUKY010000003">
    <property type="protein sequence ID" value="MFD2408392.1"/>
    <property type="molecule type" value="Genomic_DNA"/>
</dbReference>
<organism evidence="7 8">
    <name type="scientific">Paenibacillus rhizoplanae</name>
    <dbReference type="NCBI Taxonomy" id="1917181"/>
    <lineage>
        <taxon>Bacteria</taxon>
        <taxon>Bacillati</taxon>
        <taxon>Bacillota</taxon>
        <taxon>Bacilli</taxon>
        <taxon>Bacillales</taxon>
        <taxon>Paenibacillaceae</taxon>
        <taxon>Paenibacillus</taxon>
    </lineage>
</organism>
<dbReference type="Gene3D" id="1.10.10.60">
    <property type="entry name" value="Homeodomain-like"/>
    <property type="match status" value="2"/>
</dbReference>
<dbReference type="Gene3D" id="3.40.50.2300">
    <property type="match status" value="1"/>
</dbReference>
<sequence>MYRILCVERNRQVREIASYMAGSRLKNFIIHAHADYSSDILRLIRSEGISLVLLNIRDAHTPGMRVCEQIRQGSSVPIILLGGSGDFGLARQALLYNVSDYLTDPVNPAELGGSLEAVRRVLASAGRPAAAERDYADQDYAEFSLQKEPPSPCPIVSTIKQYVDEQLHHNITLKRISDSLNFNCAYLGQKFKQQEKMSFNEYLLRQRMEKAKLLLETTDMKIYEIADAVGYSEIDWFYKKFREYTGTSANEYRKQCFITA</sequence>
<reference evidence="8" key="1">
    <citation type="journal article" date="2019" name="Int. J. Syst. Evol. Microbiol.">
        <title>The Global Catalogue of Microorganisms (GCM) 10K type strain sequencing project: providing services to taxonomists for standard genome sequencing and annotation.</title>
        <authorList>
            <consortium name="The Broad Institute Genomics Platform"/>
            <consortium name="The Broad Institute Genome Sequencing Center for Infectious Disease"/>
            <person name="Wu L."/>
            <person name="Ma J."/>
        </authorList>
    </citation>
    <scope>NUCLEOTIDE SEQUENCE [LARGE SCALE GENOMIC DNA]</scope>
    <source>
        <strain evidence="8">CCM 8725</strain>
    </source>
</reference>
<feature type="domain" description="Response regulatory" evidence="6">
    <location>
        <begin position="3"/>
        <end position="119"/>
    </location>
</feature>
<dbReference type="Proteomes" id="UP001597448">
    <property type="component" value="Unassembled WGS sequence"/>
</dbReference>
<keyword evidence="1" id="KW-0805">Transcription regulation</keyword>
<dbReference type="InterPro" id="IPR018062">
    <property type="entry name" value="HTH_AraC-typ_CS"/>
</dbReference>
<dbReference type="PROSITE" id="PS00041">
    <property type="entry name" value="HTH_ARAC_FAMILY_1"/>
    <property type="match status" value="1"/>
</dbReference>
<gene>
    <name evidence="7" type="ORF">ACFSX3_00840</name>
</gene>
<dbReference type="PANTHER" id="PTHR43280">
    <property type="entry name" value="ARAC-FAMILY TRANSCRIPTIONAL REGULATOR"/>
    <property type="match status" value="1"/>
</dbReference>
<dbReference type="InterPro" id="IPR009057">
    <property type="entry name" value="Homeodomain-like_sf"/>
</dbReference>
<evidence type="ECO:0000256" key="1">
    <source>
        <dbReference type="ARBA" id="ARBA00023015"/>
    </source>
</evidence>
<evidence type="ECO:0000259" key="6">
    <source>
        <dbReference type="PROSITE" id="PS50110"/>
    </source>
</evidence>
<dbReference type="Pfam" id="PF00072">
    <property type="entry name" value="Response_reg"/>
    <property type="match status" value="1"/>
</dbReference>
<dbReference type="SMART" id="SM00342">
    <property type="entry name" value="HTH_ARAC"/>
    <property type="match status" value="1"/>
</dbReference>
<comment type="caution">
    <text evidence="7">The sequence shown here is derived from an EMBL/GenBank/DDBJ whole genome shotgun (WGS) entry which is preliminary data.</text>
</comment>
<keyword evidence="8" id="KW-1185">Reference proteome</keyword>
<protein>
    <submittedName>
        <fullName evidence="7">Helix-turn-helix domain-containing protein</fullName>
    </submittedName>
</protein>
<evidence type="ECO:0000256" key="2">
    <source>
        <dbReference type="ARBA" id="ARBA00023125"/>
    </source>
</evidence>
<evidence type="ECO:0000256" key="3">
    <source>
        <dbReference type="ARBA" id="ARBA00023163"/>
    </source>
</evidence>
<dbReference type="SUPFAM" id="SSF46689">
    <property type="entry name" value="Homeodomain-like"/>
    <property type="match status" value="1"/>
</dbReference>
<dbReference type="InterPro" id="IPR011006">
    <property type="entry name" value="CheY-like_superfamily"/>
</dbReference>
<proteinExistence type="predicted"/>
<dbReference type="PANTHER" id="PTHR43280:SF35">
    <property type="entry name" value="RESPONSE REGULATOR"/>
    <property type="match status" value="1"/>
</dbReference>
<dbReference type="PROSITE" id="PS50110">
    <property type="entry name" value="RESPONSE_REGULATORY"/>
    <property type="match status" value="1"/>
</dbReference>
<dbReference type="SMART" id="SM00448">
    <property type="entry name" value="REC"/>
    <property type="match status" value="1"/>
</dbReference>
<dbReference type="PROSITE" id="PS01124">
    <property type="entry name" value="HTH_ARAC_FAMILY_2"/>
    <property type="match status" value="1"/>
</dbReference>
<evidence type="ECO:0000256" key="4">
    <source>
        <dbReference type="PROSITE-ProRule" id="PRU00169"/>
    </source>
</evidence>
<dbReference type="Pfam" id="PF12833">
    <property type="entry name" value="HTH_18"/>
    <property type="match status" value="1"/>
</dbReference>
<evidence type="ECO:0000313" key="7">
    <source>
        <dbReference type="EMBL" id="MFD2408392.1"/>
    </source>
</evidence>
<evidence type="ECO:0000259" key="5">
    <source>
        <dbReference type="PROSITE" id="PS01124"/>
    </source>
</evidence>
<dbReference type="SUPFAM" id="SSF52172">
    <property type="entry name" value="CheY-like"/>
    <property type="match status" value="1"/>
</dbReference>
<accession>A0ABW5F3M5</accession>
<name>A0ABW5F3M5_9BACL</name>
<evidence type="ECO:0000313" key="8">
    <source>
        <dbReference type="Proteomes" id="UP001597448"/>
    </source>
</evidence>